<dbReference type="AlphaFoldDB" id="A0A855YHH0"/>
<proteinExistence type="predicted"/>
<sequence length="44" mass="5378">MEMSLLQQLNGIQYEKSLEELERILITFLKEQKMNEGTWKHRIK</sequence>
<name>A0A855YHH0_9BACL</name>
<evidence type="ECO:0000313" key="4">
    <source>
        <dbReference type="Proteomes" id="UP000248827"/>
    </source>
</evidence>
<dbReference type="EMBL" id="QLLI01000025">
    <property type="protein sequence ID" value="RAI84470.1"/>
    <property type="molecule type" value="Genomic_DNA"/>
</dbReference>
<dbReference type="EMBL" id="QGTZ01000001">
    <property type="protein sequence ID" value="PWW45483.1"/>
    <property type="molecule type" value="Genomic_DNA"/>
</dbReference>
<evidence type="ECO:0000313" key="1">
    <source>
        <dbReference type="EMBL" id="PWW45483.1"/>
    </source>
</evidence>
<accession>A0A855YHH0</accession>
<keyword evidence="4" id="KW-1185">Reference proteome</keyword>
<organism evidence="1 3">
    <name type="scientific">Paenibacillus pabuli</name>
    <dbReference type="NCBI Taxonomy" id="1472"/>
    <lineage>
        <taxon>Bacteria</taxon>
        <taxon>Bacillati</taxon>
        <taxon>Bacillota</taxon>
        <taxon>Bacilli</taxon>
        <taxon>Bacillales</taxon>
        <taxon>Paenibacillaceae</taxon>
        <taxon>Paenibacillus</taxon>
    </lineage>
</organism>
<dbReference type="Proteomes" id="UP000247078">
    <property type="component" value="Unassembled WGS sequence"/>
</dbReference>
<evidence type="ECO:0000313" key="3">
    <source>
        <dbReference type="Proteomes" id="UP000247078"/>
    </source>
</evidence>
<evidence type="ECO:0000313" key="2">
    <source>
        <dbReference type="EMBL" id="RAI84470.1"/>
    </source>
</evidence>
<gene>
    <name evidence="2" type="ORF">DET54_12548</name>
    <name evidence="1" type="ORF">DET56_101692</name>
</gene>
<comment type="caution">
    <text evidence="1">The sequence shown here is derived from an EMBL/GenBank/DDBJ whole genome shotgun (WGS) entry which is preliminary data.</text>
</comment>
<dbReference type="Proteomes" id="UP000248827">
    <property type="component" value="Unassembled WGS sequence"/>
</dbReference>
<protein>
    <submittedName>
        <fullName evidence="1">Uncharacterized protein</fullName>
    </submittedName>
</protein>
<reference evidence="1 3" key="1">
    <citation type="submission" date="2018-05" db="EMBL/GenBank/DDBJ databases">
        <title>Freshwater and sediment microbial communities from various areas in North America, analyzing microbe dynamics in response to fracking.</title>
        <authorList>
            <person name="Lamendella R."/>
        </authorList>
    </citation>
    <scope>NUCLEOTIDE SEQUENCE [LARGE SCALE GENOMIC DNA]</scope>
    <source>
        <strain evidence="1 3">DB-3</strain>
        <strain evidence="2 4">NG-13</strain>
    </source>
</reference>